<comment type="catalytic activity">
    <reaction evidence="9">
        <text>epoxyqueuosine(34) in tRNA + AH2 = queuosine(34) in tRNA + A + H2O</text>
        <dbReference type="Rhea" id="RHEA:32159"/>
        <dbReference type="Rhea" id="RHEA-COMP:18571"/>
        <dbReference type="Rhea" id="RHEA-COMP:18582"/>
        <dbReference type="ChEBI" id="CHEBI:13193"/>
        <dbReference type="ChEBI" id="CHEBI:15377"/>
        <dbReference type="ChEBI" id="CHEBI:17499"/>
        <dbReference type="ChEBI" id="CHEBI:194431"/>
        <dbReference type="ChEBI" id="CHEBI:194443"/>
        <dbReference type="EC" id="1.17.99.6"/>
    </reaction>
</comment>
<dbReference type="Pfam" id="PF13484">
    <property type="entry name" value="Fer4_16"/>
    <property type="match status" value="1"/>
</dbReference>
<keyword evidence="8 9" id="KW-0411">Iron-sulfur</keyword>
<evidence type="ECO:0000256" key="4">
    <source>
        <dbReference type="ARBA" id="ARBA00022723"/>
    </source>
</evidence>
<evidence type="ECO:0000256" key="3">
    <source>
        <dbReference type="ARBA" id="ARBA00022694"/>
    </source>
</evidence>
<evidence type="ECO:0000313" key="12">
    <source>
        <dbReference type="Proteomes" id="UP000003221"/>
    </source>
</evidence>
<comment type="cofactor">
    <cofactor evidence="9">
        <name>[4Fe-4S] cluster</name>
        <dbReference type="ChEBI" id="CHEBI:49883"/>
    </cofactor>
    <text evidence="9">Binds 2 [4Fe-4S] clusters per monomer.</text>
</comment>
<feature type="binding site" evidence="9">
    <location>
        <position position="241"/>
    </location>
    <ligand>
        <name>cob(II)alamin</name>
        <dbReference type="ChEBI" id="CHEBI:16304"/>
    </ligand>
</feature>
<feature type="binding site" evidence="9">
    <location>
        <position position="177"/>
    </location>
    <ligand>
        <name>cob(II)alamin</name>
        <dbReference type="ChEBI" id="CHEBI:16304"/>
    </ligand>
</feature>
<evidence type="ECO:0000256" key="2">
    <source>
        <dbReference type="ARBA" id="ARBA00022490"/>
    </source>
</evidence>
<feature type="active site" description="Proton donor" evidence="9">
    <location>
        <position position="159"/>
    </location>
</feature>
<dbReference type="GO" id="GO:0051539">
    <property type="term" value="F:4 iron, 4 sulfur cluster binding"/>
    <property type="evidence" value="ECO:0007669"/>
    <property type="project" value="UniProtKB-KW"/>
</dbReference>
<dbReference type="PROSITE" id="PS51379">
    <property type="entry name" value="4FE4S_FER_2"/>
    <property type="match status" value="1"/>
</dbReference>
<comment type="function">
    <text evidence="9">Catalyzes the conversion of epoxyqueuosine (oQ) to queuosine (Q), which is a hypermodified base found in the wobble positions of tRNA(Asp), tRNA(Asn), tRNA(His) and tRNA(Tyr).</text>
</comment>
<dbReference type="GO" id="GO:0008616">
    <property type="term" value="P:tRNA queuosine(34) biosynthetic process"/>
    <property type="evidence" value="ECO:0007669"/>
    <property type="project" value="UniProtKB-UniRule"/>
</dbReference>
<feature type="domain" description="4Fe-4S ferredoxin-type" evidence="10">
    <location>
        <begin position="201"/>
        <end position="233"/>
    </location>
</feature>
<comment type="subcellular location">
    <subcellularLocation>
        <location evidence="9">Cytoplasm</location>
    </subcellularLocation>
</comment>
<evidence type="ECO:0000256" key="7">
    <source>
        <dbReference type="ARBA" id="ARBA00023004"/>
    </source>
</evidence>
<dbReference type="AlphaFoldDB" id="G5QBV9"/>
<comment type="caution">
    <text evidence="9">Lacks conserved residue(s) required for the propagation of feature annotation.</text>
</comment>
<feature type="binding site" evidence="9">
    <location>
        <position position="266"/>
    </location>
    <ligand>
        <name>[4Fe-4S] cluster</name>
        <dbReference type="ChEBI" id="CHEBI:49883"/>
        <label>2</label>
    </ligand>
</feature>
<keyword evidence="1 9" id="KW-0004">4Fe-4S</keyword>
<feature type="binding site" evidence="9">
    <location>
        <position position="216"/>
    </location>
    <ligand>
        <name>[4Fe-4S] cluster</name>
        <dbReference type="ChEBI" id="CHEBI:49883"/>
        <label>1</label>
    </ligand>
</feature>
<dbReference type="PATRIC" id="fig|913242.3.peg.5283"/>
<comment type="cofactor">
    <cofactor evidence="9">
        <name>cob(II)alamin</name>
        <dbReference type="ChEBI" id="CHEBI:16304"/>
    </cofactor>
</comment>
<sequence>MLWSIMSKPLDLNQLAQNIKQWGLELGFQQVGITDTDLRASEPALQAWLDKQYHGEMAWMARHGHGEMAWMARWMARHGMMRARPHELLPGTLRVISVRMNYLPANAAFASTLKDPTLGYVSRYALGRDYHKLLRSRLKKLGEQIQQYCGSLNFRPFVDSAPILERPLAEKAGLGWTGKHSLILNREAGSFFFLGELLIDLPLPVDQPVEEGCGKCVACMTICPTGAIVEPYTVDARRCISYLTIELEGAIPEAFRPLIGNRIYGCDDCQLICPWNRYSQLTDEADFSPRKALHNPDLVELFSWSEAQFLKVTEGSAIRRIGHLRWLRNVAVALGNAPWSNAVITALESRKGEHPLLDEHIEWAIAQQIEKRNACIIEVQLPKKQRLVRVIEKGLVRDA</sequence>
<accession>G5QBV9</accession>
<comment type="caution">
    <text evidence="11">The sequence shown here is derived from an EMBL/GenBank/DDBJ whole genome shotgun (WGS) entry which is preliminary data.</text>
</comment>
<feature type="binding site" evidence="9">
    <location>
        <position position="194"/>
    </location>
    <ligand>
        <name>cob(II)alamin</name>
        <dbReference type="ChEBI" id="CHEBI:16304"/>
    </ligand>
</feature>
<dbReference type="Pfam" id="PF08331">
    <property type="entry name" value="QueG_DUF1730"/>
    <property type="match status" value="1"/>
</dbReference>
<dbReference type="Proteomes" id="UP000003221">
    <property type="component" value="Unassembled WGS sequence"/>
</dbReference>
<feature type="binding site" evidence="9">
    <location>
        <position position="273"/>
    </location>
    <ligand>
        <name>[4Fe-4S] cluster</name>
        <dbReference type="ChEBI" id="CHEBI:49883"/>
        <label>1</label>
    </ligand>
</feature>
<evidence type="ECO:0000256" key="8">
    <source>
        <dbReference type="ARBA" id="ARBA00023014"/>
    </source>
</evidence>
<keyword evidence="9" id="KW-0170">Cobalt</keyword>
<protein>
    <recommendedName>
        <fullName evidence="9">Epoxyqueuosine reductase</fullName>
        <ecNumber evidence="9">1.17.99.6</ecNumber>
    </recommendedName>
    <alternativeName>
        <fullName evidence="9">Queuosine biosynthesis protein QueG</fullName>
    </alternativeName>
</protein>
<feature type="binding site" evidence="9">
    <location>
        <begin position="266"/>
        <end position="267"/>
    </location>
    <ligand>
        <name>cob(II)alamin</name>
        <dbReference type="ChEBI" id="CHEBI:16304"/>
    </ligand>
</feature>
<name>G5QBV9_SALMO</name>
<feature type="binding site" evidence="9">
    <location>
        <position position="183"/>
    </location>
    <ligand>
        <name>cob(II)alamin</name>
        <dbReference type="ChEBI" id="CHEBI:16304"/>
    </ligand>
</feature>
<dbReference type="SUPFAM" id="SSF54862">
    <property type="entry name" value="4Fe-4S ferredoxins"/>
    <property type="match status" value="1"/>
</dbReference>
<feature type="binding site" evidence="9">
    <location>
        <position position="269"/>
    </location>
    <ligand>
        <name>[4Fe-4S] cluster</name>
        <dbReference type="ChEBI" id="CHEBI:49883"/>
        <label>2</label>
    </ligand>
</feature>
<keyword evidence="6 9" id="KW-0560">Oxidoreductase</keyword>
<dbReference type="PANTHER" id="PTHR30002">
    <property type="entry name" value="EPOXYQUEUOSINE REDUCTASE"/>
    <property type="match status" value="1"/>
</dbReference>
<dbReference type="FunFam" id="3.30.70.20:FF:000017">
    <property type="entry name" value="Epoxyqueuosine reductase"/>
    <property type="match status" value="1"/>
</dbReference>
<feature type="binding site" evidence="9">
    <location>
        <position position="239"/>
    </location>
    <ligand>
        <name>[4Fe-4S] cluster</name>
        <dbReference type="ChEBI" id="CHEBI:49883"/>
        <label>2</label>
    </ligand>
</feature>
<keyword evidence="4 9" id="KW-0479">Metal-binding</keyword>
<dbReference type="InterPro" id="IPR017896">
    <property type="entry name" value="4Fe4S_Fe-S-bd"/>
</dbReference>
<dbReference type="NCBIfam" id="TIGR00276">
    <property type="entry name" value="tRNA epoxyqueuosine(34) reductase QueG"/>
    <property type="match status" value="1"/>
</dbReference>
<reference evidence="11 12" key="1">
    <citation type="journal article" date="2011" name="BMC Genomics">
        <title>Genome sequencing reveals diversification of virulence factor content and possible host adaptation in distinct subpopulations of Salmonella enterica.</title>
        <authorList>
            <person name="den Bakker H.C."/>
            <person name="Moreno Switt A.I."/>
            <person name="Govoni G."/>
            <person name="Cummings C.A."/>
            <person name="Ranieri M.L."/>
            <person name="Degoricija L."/>
            <person name="Hoelzer K."/>
            <person name="Rodriguez-Rivera L.D."/>
            <person name="Brown S."/>
            <person name="Bolchacova E."/>
            <person name="Furtado M.R."/>
            <person name="Wiedmann M."/>
        </authorList>
    </citation>
    <scope>NUCLEOTIDE SEQUENCE [LARGE SCALE GENOMIC DNA]</scope>
    <source>
        <strain evidence="11 12">S5-403</strain>
    </source>
</reference>
<evidence type="ECO:0000256" key="5">
    <source>
        <dbReference type="ARBA" id="ARBA00022785"/>
    </source>
</evidence>
<evidence type="ECO:0000256" key="1">
    <source>
        <dbReference type="ARBA" id="ARBA00022485"/>
    </source>
</evidence>
<dbReference type="InterPro" id="IPR013542">
    <property type="entry name" value="QueG_DUF1730"/>
</dbReference>
<proteinExistence type="inferred from homology"/>
<evidence type="ECO:0000259" key="10">
    <source>
        <dbReference type="PROSITE" id="PS51379"/>
    </source>
</evidence>
<dbReference type="PANTHER" id="PTHR30002:SF4">
    <property type="entry name" value="EPOXYQUEUOSINE REDUCTASE"/>
    <property type="match status" value="1"/>
</dbReference>
<dbReference type="EMBL" id="AFCS01001354">
    <property type="protein sequence ID" value="EHC71948.1"/>
    <property type="molecule type" value="Genomic_DNA"/>
</dbReference>
<dbReference type="GO" id="GO:0046872">
    <property type="term" value="F:metal ion binding"/>
    <property type="evidence" value="ECO:0007669"/>
    <property type="project" value="UniProtKB-KW"/>
</dbReference>
<dbReference type="GO" id="GO:0052693">
    <property type="term" value="F:epoxyqueuosine reductase activity"/>
    <property type="evidence" value="ECO:0007669"/>
    <property type="project" value="UniProtKB-UniRule"/>
</dbReference>
<feature type="binding site" evidence="9">
    <location>
        <position position="159"/>
    </location>
    <ligand>
        <name>cob(II)alamin</name>
        <dbReference type="ChEBI" id="CHEBI:16304"/>
    </ligand>
</feature>
<comment type="subunit">
    <text evidence="9">Monomer.</text>
</comment>
<dbReference type="HAMAP" id="MF_00916">
    <property type="entry name" value="QueG"/>
    <property type="match status" value="1"/>
</dbReference>
<keyword evidence="3 9" id="KW-0819">tRNA processing</keyword>
<dbReference type="EC" id="1.17.99.6" evidence="9"/>
<dbReference type="InterPro" id="IPR017900">
    <property type="entry name" value="4Fe4S_Fe_S_CS"/>
</dbReference>
<dbReference type="Gene3D" id="3.30.70.20">
    <property type="match status" value="1"/>
</dbReference>
<dbReference type="GO" id="GO:0005737">
    <property type="term" value="C:cytoplasm"/>
    <property type="evidence" value="ECO:0007669"/>
    <property type="project" value="UniProtKB-SubCell"/>
</dbReference>
<comment type="pathway">
    <text evidence="9">tRNA modification; tRNA-queuosine biosynthesis.</text>
</comment>
<feature type="binding site" evidence="9">
    <location>
        <position position="213"/>
    </location>
    <ligand>
        <name>[4Fe-4S] cluster</name>
        <dbReference type="ChEBI" id="CHEBI:49883"/>
        <label>1</label>
    </ligand>
</feature>
<evidence type="ECO:0000313" key="11">
    <source>
        <dbReference type="EMBL" id="EHC71948.1"/>
    </source>
</evidence>
<comment type="similarity">
    <text evidence="9">Belongs to the QueG family.</text>
</comment>
<organism evidence="11 12">
    <name type="scientific">Salmonella enterica subsp. enterica serovar Montevideo str. S5-403</name>
    <dbReference type="NCBI Taxonomy" id="913242"/>
    <lineage>
        <taxon>Bacteria</taxon>
        <taxon>Pseudomonadati</taxon>
        <taxon>Pseudomonadota</taxon>
        <taxon>Gammaproteobacteria</taxon>
        <taxon>Enterobacterales</taxon>
        <taxon>Enterobacteriaceae</taxon>
        <taxon>Salmonella</taxon>
    </lineage>
</organism>
<gene>
    <name evidence="9" type="primary">queG</name>
    <name evidence="11" type="ORF">LTSEMON_6075</name>
</gene>
<feature type="binding site" evidence="9">
    <location>
        <position position="82"/>
    </location>
    <ligand>
        <name>cob(II)alamin</name>
        <dbReference type="ChEBI" id="CHEBI:16304"/>
    </ligand>
</feature>
<dbReference type="UniPathway" id="UPA00392"/>
<dbReference type="GO" id="GO:0031419">
    <property type="term" value="F:cobalamin binding"/>
    <property type="evidence" value="ECO:0007669"/>
    <property type="project" value="UniProtKB-KW"/>
</dbReference>
<keyword evidence="7 9" id="KW-0408">Iron</keyword>
<evidence type="ECO:0000256" key="9">
    <source>
        <dbReference type="HAMAP-Rule" id="MF_00916"/>
    </source>
</evidence>
<dbReference type="PROSITE" id="PS00198">
    <property type="entry name" value="4FE4S_FER_1"/>
    <property type="match status" value="1"/>
</dbReference>
<keyword evidence="5 9" id="KW-0671">Queuosine biosynthesis</keyword>
<feature type="binding site" evidence="9">
    <location>
        <position position="223"/>
    </location>
    <ligand>
        <name>[4Fe-4S] cluster</name>
        <dbReference type="ChEBI" id="CHEBI:49883"/>
        <label>2</label>
    </ligand>
</feature>
<dbReference type="InterPro" id="IPR004453">
    <property type="entry name" value="QueG"/>
</dbReference>
<keyword evidence="2 9" id="KW-0963">Cytoplasm</keyword>
<evidence type="ECO:0000256" key="6">
    <source>
        <dbReference type="ARBA" id="ARBA00023002"/>
    </source>
</evidence>
<keyword evidence="9" id="KW-0846">Cobalamin</keyword>
<feature type="binding site" evidence="9">
    <location>
        <position position="219"/>
    </location>
    <ligand>
        <name>[4Fe-4S] cluster</name>
        <dbReference type="ChEBI" id="CHEBI:49883"/>
        <label>1</label>
    </ligand>
</feature>